<name>A0A316UIK1_9BASI</name>
<keyword evidence="3" id="KW-1185">Reference proteome</keyword>
<dbReference type="Proteomes" id="UP000245884">
    <property type="component" value="Unassembled WGS sequence"/>
</dbReference>
<reference evidence="2 3" key="1">
    <citation type="journal article" date="2018" name="Mol. Biol. Evol.">
        <title>Broad Genomic Sampling Reveals a Smut Pathogenic Ancestry of the Fungal Clade Ustilaginomycotina.</title>
        <authorList>
            <person name="Kijpornyongpan T."/>
            <person name="Mondo S.J."/>
            <person name="Barry K."/>
            <person name="Sandor L."/>
            <person name="Lee J."/>
            <person name="Lipzen A."/>
            <person name="Pangilinan J."/>
            <person name="LaButti K."/>
            <person name="Hainaut M."/>
            <person name="Henrissat B."/>
            <person name="Grigoriev I.V."/>
            <person name="Spatafora J.W."/>
            <person name="Aime M.C."/>
        </authorList>
    </citation>
    <scope>NUCLEOTIDE SEQUENCE [LARGE SCALE GENOMIC DNA]</scope>
    <source>
        <strain evidence="2 3">MCA 5214</strain>
    </source>
</reference>
<dbReference type="AlphaFoldDB" id="A0A316UIK1"/>
<sequence length="354" mass="39153">MMRMIIPLCLGAVNQTEILHASKGQTPIEHSSVHLLIATFSGRQAGSRSLSKGALPLPATRREQCMGSSRGHDTRDSPEQQGSRSRRSHGLIATKYCAPRQRRPASTKQSTAAPFVTLSLRRTKSQTSSRKVLTQSLPPPHQHHSIPASGETCSSPTVPAHDLRCCGLEAPTSKCGKTKRSGEIGGLHKCLKNRCPINRQRADSAEGGWEATGSLHSSGRSTTRLVTRAFCLAPLQAHTPGNRFSDGGRTVKMRSAVLLLTRGSQRWRNAARKCSLRFLHVRPPQQSAKSLRRRGYKYEAFVHVRLSFHHWTNPAQHALHQELLRHHLCCLLFRGLVGPRGRGSLHAGKLLHWR</sequence>
<evidence type="ECO:0000313" key="3">
    <source>
        <dbReference type="Proteomes" id="UP000245884"/>
    </source>
</evidence>
<feature type="compositionally biased region" description="Polar residues" evidence="1">
    <location>
        <begin position="125"/>
        <end position="136"/>
    </location>
</feature>
<organism evidence="2 3">
    <name type="scientific">Jaminaea rosea</name>
    <dbReference type="NCBI Taxonomy" id="1569628"/>
    <lineage>
        <taxon>Eukaryota</taxon>
        <taxon>Fungi</taxon>
        <taxon>Dikarya</taxon>
        <taxon>Basidiomycota</taxon>
        <taxon>Ustilaginomycotina</taxon>
        <taxon>Exobasidiomycetes</taxon>
        <taxon>Microstromatales</taxon>
        <taxon>Microstromatales incertae sedis</taxon>
        <taxon>Jaminaea</taxon>
    </lineage>
</organism>
<evidence type="ECO:0000256" key="1">
    <source>
        <dbReference type="SAM" id="MobiDB-lite"/>
    </source>
</evidence>
<dbReference type="GeneID" id="37031688"/>
<dbReference type="RefSeq" id="XP_025359708.1">
    <property type="nucleotide sequence ID" value="XM_025509865.1"/>
</dbReference>
<dbReference type="EMBL" id="KZ819677">
    <property type="protein sequence ID" value="PWN25096.1"/>
    <property type="molecule type" value="Genomic_DNA"/>
</dbReference>
<protein>
    <submittedName>
        <fullName evidence="2">Uncharacterized protein</fullName>
    </submittedName>
</protein>
<accession>A0A316UIK1</accession>
<evidence type="ECO:0000313" key="2">
    <source>
        <dbReference type="EMBL" id="PWN25096.1"/>
    </source>
</evidence>
<proteinExistence type="predicted"/>
<feature type="region of interest" description="Disordered" evidence="1">
    <location>
        <begin position="47"/>
        <end position="154"/>
    </location>
</feature>
<gene>
    <name evidence="2" type="ORF">BDZ90DRAFT_77547</name>
</gene>
<feature type="compositionally biased region" description="Basic and acidic residues" evidence="1">
    <location>
        <begin position="60"/>
        <end position="78"/>
    </location>
</feature>